<protein>
    <recommendedName>
        <fullName evidence="2">glucuronosyltransferase</fullName>
        <ecNumber evidence="2">2.4.1.17</ecNumber>
    </recommendedName>
</protein>
<keyword evidence="3" id="KW-0328">Glycosyltransferase</keyword>
<sequence length="376" mass="44219">MIEVLFEEDEEHSKVLNAGKSEPDWEVKDKKDEHYFLKLLGFHMYAAYKAIIENPKVKIYGIPQRIFDWLKIMGQQFVLGIAEFSYSIGAGAFPLFEEIGLKKYIATSSTIPLPIHLHFLGQEHYYSMPELMHPQVYFKYYEQNQVEYLKLARKRALEKNLLGNHKLIKVEEMPKMWDLLRKSKYYLINVHPLGQFPFPNIPKRIVNIGGIEVEIEGILNEIEEEKRLEGKEKTNPIDYVFEWIKEALYAGVPLILIPFPFEEKFNAKVAEYMGVGINFDHTKFLSEFTFAVAKLMREDQELNPNMFVENANKIKKAIHKFPKGQIKMFLETVEKAIEEKDEEEPFPEMRTKFEEKSFENKPFSVVLEEFVNSKQK</sequence>
<dbReference type="SUPFAM" id="SSF53756">
    <property type="entry name" value="UDP-Glycosyltransferase/glycogen phosphorylase"/>
    <property type="match status" value="1"/>
</dbReference>
<reference evidence="6" key="1">
    <citation type="submission" date="2022-11" db="UniProtKB">
        <authorList>
            <consortium name="WormBaseParasite"/>
        </authorList>
    </citation>
    <scope>IDENTIFICATION</scope>
</reference>
<dbReference type="WBParaSite" id="scaffold4664_cov169.g8521">
    <property type="protein sequence ID" value="scaffold4664_cov169.g8521"/>
    <property type="gene ID" value="scaffold4664_cov169.g8521"/>
</dbReference>
<evidence type="ECO:0000256" key="1">
    <source>
        <dbReference type="ARBA" id="ARBA00009995"/>
    </source>
</evidence>
<proteinExistence type="inferred from homology"/>
<evidence type="ECO:0000256" key="2">
    <source>
        <dbReference type="ARBA" id="ARBA00012544"/>
    </source>
</evidence>
<dbReference type="GO" id="GO:0015020">
    <property type="term" value="F:glucuronosyltransferase activity"/>
    <property type="evidence" value="ECO:0007669"/>
    <property type="project" value="UniProtKB-EC"/>
</dbReference>
<organism evidence="5 6">
    <name type="scientific">Meloidogyne javanica</name>
    <name type="common">Root-knot nematode worm</name>
    <dbReference type="NCBI Taxonomy" id="6303"/>
    <lineage>
        <taxon>Eukaryota</taxon>
        <taxon>Metazoa</taxon>
        <taxon>Ecdysozoa</taxon>
        <taxon>Nematoda</taxon>
        <taxon>Chromadorea</taxon>
        <taxon>Rhabditida</taxon>
        <taxon>Tylenchina</taxon>
        <taxon>Tylenchomorpha</taxon>
        <taxon>Tylenchoidea</taxon>
        <taxon>Meloidogynidae</taxon>
        <taxon>Meloidogyninae</taxon>
        <taxon>Meloidogyne</taxon>
        <taxon>Meloidogyne incognita group</taxon>
    </lineage>
</organism>
<comment type="similarity">
    <text evidence="1">Belongs to the UDP-glycosyltransferase family.</text>
</comment>
<dbReference type="EC" id="2.4.1.17" evidence="2"/>
<dbReference type="PANTHER" id="PTHR48043:SF145">
    <property type="entry name" value="FI06409P-RELATED"/>
    <property type="match status" value="1"/>
</dbReference>
<evidence type="ECO:0000256" key="3">
    <source>
        <dbReference type="ARBA" id="ARBA00022676"/>
    </source>
</evidence>
<evidence type="ECO:0000313" key="6">
    <source>
        <dbReference type="WBParaSite" id="scaffold4664_cov169.g8521"/>
    </source>
</evidence>
<name>A0A915MRE3_MELJA</name>
<dbReference type="Proteomes" id="UP000887561">
    <property type="component" value="Unplaced"/>
</dbReference>
<dbReference type="AlphaFoldDB" id="A0A915MRE3"/>
<evidence type="ECO:0000256" key="4">
    <source>
        <dbReference type="ARBA" id="ARBA00022679"/>
    </source>
</evidence>
<accession>A0A915MRE3</accession>
<dbReference type="InterPro" id="IPR050271">
    <property type="entry name" value="UDP-glycosyltransferase"/>
</dbReference>
<keyword evidence="5" id="KW-1185">Reference proteome</keyword>
<dbReference type="Gene3D" id="3.40.50.2000">
    <property type="entry name" value="Glycogen Phosphorylase B"/>
    <property type="match status" value="1"/>
</dbReference>
<dbReference type="PANTHER" id="PTHR48043">
    <property type="entry name" value="EG:EG0003.4 PROTEIN-RELATED"/>
    <property type="match status" value="1"/>
</dbReference>
<keyword evidence="4" id="KW-0808">Transferase</keyword>
<evidence type="ECO:0000313" key="5">
    <source>
        <dbReference type="Proteomes" id="UP000887561"/>
    </source>
</evidence>